<feature type="region of interest" description="Disordered" evidence="1">
    <location>
        <begin position="1"/>
        <end position="72"/>
    </location>
</feature>
<evidence type="ECO:0000313" key="2">
    <source>
        <dbReference type="EMBL" id="TNN51880.1"/>
    </source>
</evidence>
<feature type="compositionally biased region" description="Basic and acidic residues" evidence="1">
    <location>
        <begin position="33"/>
        <end position="49"/>
    </location>
</feature>
<name>A0A4Z2GF19_9TELE</name>
<reference evidence="2 3" key="1">
    <citation type="submission" date="2019-03" db="EMBL/GenBank/DDBJ databases">
        <title>First draft genome of Liparis tanakae, snailfish: a comprehensive survey of snailfish specific genes.</title>
        <authorList>
            <person name="Kim W."/>
            <person name="Song I."/>
            <person name="Jeong J.-H."/>
            <person name="Kim D."/>
            <person name="Kim S."/>
            <person name="Ryu S."/>
            <person name="Song J.Y."/>
            <person name="Lee S.K."/>
        </authorList>
    </citation>
    <scope>NUCLEOTIDE SEQUENCE [LARGE SCALE GENOMIC DNA]</scope>
    <source>
        <tissue evidence="2">Muscle</tissue>
    </source>
</reference>
<protein>
    <submittedName>
        <fullName evidence="2">Uncharacterized protein</fullName>
    </submittedName>
</protein>
<evidence type="ECO:0000313" key="3">
    <source>
        <dbReference type="Proteomes" id="UP000314294"/>
    </source>
</evidence>
<keyword evidence="3" id="KW-1185">Reference proteome</keyword>
<proteinExistence type="predicted"/>
<dbReference type="AlphaFoldDB" id="A0A4Z2GF19"/>
<dbReference type="EMBL" id="SRLO01000567">
    <property type="protein sequence ID" value="TNN51880.1"/>
    <property type="molecule type" value="Genomic_DNA"/>
</dbReference>
<comment type="caution">
    <text evidence="2">The sequence shown here is derived from an EMBL/GenBank/DDBJ whole genome shotgun (WGS) entry which is preliminary data.</text>
</comment>
<evidence type="ECO:0000256" key="1">
    <source>
        <dbReference type="SAM" id="MobiDB-lite"/>
    </source>
</evidence>
<gene>
    <name evidence="2" type="ORF">EYF80_037906</name>
</gene>
<sequence length="72" mass="7505">MSPSVEPQTLPDGLDVGEVGRGGAHGGAGGPHVVEEEDRHGGEAEHAEPGHAQNKPSASRMIPYRKKNEAMP</sequence>
<feature type="compositionally biased region" description="Gly residues" evidence="1">
    <location>
        <begin position="19"/>
        <end position="30"/>
    </location>
</feature>
<accession>A0A4Z2GF19</accession>
<dbReference type="Proteomes" id="UP000314294">
    <property type="component" value="Unassembled WGS sequence"/>
</dbReference>
<organism evidence="2 3">
    <name type="scientific">Liparis tanakae</name>
    <name type="common">Tanaka's snailfish</name>
    <dbReference type="NCBI Taxonomy" id="230148"/>
    <lineage>
        <taxon>Eukaryota</taxon>
        <taxon>Metazoa</taxon>
        <taxon>Chordata</taxon>
        <taxon>Craniata</taxon>
        <taxon>Vertebrata</taxon>
        <taxon>Euteleostomi</taxon>
        <taxon>Actinopterygii</taxon>
        <taxon>Neopterygii</taxon>
        <taxon>Teleostei</taxon>
        <taxon>Neoteleostei</taxon>
        <taxon>Acanthomorphata</taxon>
        <taxon>Eupercaria</taxon>
        <taxon>Perciformes</taxon>
        <taxon>Cottioidei</taxon>
        <taxon>Cottales</taxon>
        <taxon>Liparidae</taxon>
        <taxon>Liparis</taxon>
    </lineage>
</organism>